<dbReference type="InterPro" id="IPR016039">
    <property type="entry name" value="Thiolase-like"/>
</dbReference>
<protein>
    <submittedName>
        <fullName evidence="5">3-oxoacyl-[acyl-carrier-protein] synthase III</fullName>
    </submittedName>
</protein>
<evidence type="ECO:0000256" key="1">
    <source>
        <dbReference type="ARBA" id="ARBA00022679"/>
    </source>
</evidence>
<evidence type="ECO:0000259" key="3">
    <source>
        <dbReference type="Pfam" id="PF08541"/>
    </source>
</evidence>
<organism evidence="5 6">
    <name type="scientific">Kutzneria viridogrisea</name>
    <dbReference type="NCBI Taxonomy" id="47990"/>
    <lineage>
        <taxon>Bacteria</taxon>
        <taxon>Bacillati</taxon>
        <taxon>Actinomycetota</taxon>
        <taxon>Actinomycetes</taxon>
        <taxon>Pseudonocardiales</taxon>
        <taxon>Pseudonocardiaceae</taxon>
        <taxon>Kutzneria</taxon>
    </lineage>
</organism>
<evidence type="ECO:0000313" key="5">
    <source>
        <dbReference type="EMBL" id="MBA8923878.1"/>
    </source>
</evidence>
<keyword evidence="1" id="KW-0808">Transferase</keyword>
<dbReference type="Proteomes" id="UP000517916">
    <property type="component" value="Unassembled WGS sequence"/>
</dbReference>
<reference evidence="5 6" key="1">
    <citation type="submission" date="2020-08" db="EMBL/GenBank/DDBJ databases">
        <title>Genomic Encyclopedia of Archaeal and Bacterial Type Strains, Phase II (KMG-II): from individual species to whole genera.</title>
        <authorList>
            <person name="Goeker M."/>
        </authorList>
    </citation>
    <scope>NUCLEOTIDE SEQUENCE [LARGE SCALE GENOMIC DNA]</scope>
    <source>
        <strain evidence="5 6">DSM 43850</strain>
    </source>
</reference>
<dbReference type="Gene3D" id="3.40.47.10">
    <property type="match status" value="2"/>
</dbReference>
<feature type="domain" description="Beta-ketoacyl-[acyl-carrier-protein] synthase III C-terminal" evidence="3">
    <location>
        <begin position="246"/>
        <end position="336"/>
    </location>
</feature>
<evidence type="ECO:0000259" key="4">
    <source>
        <dbReference type="Pfam" id="PF08545"/>
    </source>
</evidence>
<evidence type="ECO:0000313" key="6">
    <source>
        <dbReference type="Proteomes" id="UP000517916"/>
    </source>
</evidence>
<comment type="caution">
    <text evidence="5">The sequence shown here is derived from an EMBL/GenBank/DDBJ whole genome shotgun (WGS) entry which is preliminary data.</text>
</comment>
<gene>
    <name evidence="5" type="ORF">BC739_001075</name>
</gene>
<keyword evidence="2" id="KW-0012">Acyltransferase</keyword>
<keyword evidence="6" id="KW-1185">Reference proteome</keyword>
<dbReference type="EMBL" id="JACJID010000001">
    <property type="protein sequence ID" value="MBA8923878.1"/>
    <property type="molecule type" value="Genomic_DNA"/>
</dbReference>
<dbReference type="PANTHER" id="PTHR34069:SF2">
    <property type="entry name" value="BETA-KETOACYL-[ACYL-CARRIER-PROTEIN] SYNTHASE III"/>
    <property type="match status" value="1"/>
</dbReference>
<name>A0ABR6BAI3_9PSEU</name>
<accession>A0ABR6BAI3</accession>
<dbReference type="PANTHER" id="PTHR34069">
    <property type="entry name" value="3-OXOACYL-[ACYL-CARRIER-PROTEIN] SYNTHASE 3"/>
    <property type="match status" value="1"/>
</dbReference>
<dbReference type="RefSeq" id="WP_182836437.1">
    <property type="nucleotide sequence ID" value="NZ_BAAABQ010000065.1"/>
</dbReference>
<dbReference type="SUPFAM" id="SSF53901">
    <property type="entry name" value="Thiolase-like"/>
    <property type="match status" value="1"/>
</dbReference>
<sequence length="345" mass="36647">MRVDNLWVASLGVYLPERMSTDRAVELGLYDPADKIESGMTGVLIAGDRPPVQMALDAARQAVDRWGGSPCAIDLLVHSGTFAQGPPLWSPPGYLLGQLGGDAHAFVLQVMQACNGMLASIEVAAGQLLAGTGRDTALITGSENCASARTDRWRMSRPGMICADAGAAMMLSNSGGFARIRAIHSATVPELEGLHRGDEPLMPVPGQDLEVDLARRASEFGRSTMPVTDATELMIERQLAVVKRCLADAGLAAEDLARLIYANVAWYITDQWVMRPLGLSLARSSFEYGRGIGHAGPCDQVISLDHLVRAGKLRQGDHVLLLGAASGYCITGVVLTITDTPAWAG</sequence>
<dbReference type="InterPro" id="IPR013747">
    <property type="entry name" value="ACP_syn_III_C"/>
</dbReference>
<dbReference type="InterPro" id="IPR013751">
    <property type="entry name" value="ACP_syn_III_N"/>
</dbReference>
<feature type="domain" description="Beta-ketoacyl-[acyl-carrier-protein] synthase III N-terminal" evidence="4">
    <location>
        <begin position="110"/>
        <end position="175"/>
    </location>
</feature>
<dbReference type="Pfam" id="PF08545">
    <property type="entry name" value="ACP_syn_III"/>
    <property type="match status" value="1"/>
</dbReference>
<dbReference type="Pfam" id="PF08541">
    <property type="entry name" value="ACP_syn_III_C"/>
    <property type="match status" value="1"/>
</dbReference>
<evidence type="ECO:0000256" key="2">
    <source>
        <dbReference type="ARBA" id="ARBA00023315"/>
    </source>
</evidence>
<dbReference type="CDD" id="cd00827">
    <property type="entry name" value="init_cond_enzymes"/>
    <property type="match status" value="1"/>
</dbReference>
<proteinExistence type="predicted"/>